<dbReference type="SUPFAM" id="SSF55874">
    <property type="entry name" value="ATPase domain of HSP90 chaperone/DNA topoisomerase II/histidine kinase"/>
    <property type="match status" value="1"/>
</dbReference>
<evidence type="ECO:0000313" key="15">
    <source>
        <dbReference type="EMBL" id="SET50435.1"/>
    </source>
</evidence>
<evidence type="ECO:0000256" key="6">
    <source>
        <dbReference type="ARBA" id="ARBA00022692"/>
    </source>
</evidence>
<keyword evidence="5" id="KW-0808">Transferase</keyword>
<dbReference type="GO" id="GO:0005524">
    <property type="term" value="F:ATP binding"/>
    <property type="evidence" value="ECO:0007669"/>
    <property type="project" value="UniProtKB-KW"/>
</dbReference>
<keyword evidence="12 13" id="KW-0472">Membrane</keyword>
<evidence type="ECO:0000256" key="2">
    <source>
        <dbReference type="ARBA" id="ARBA00004141"/>
    </source>
</evidence>
<evidence type="ECO:0000313" key="16">
    <source>
        <dbReference type="Proteomes" id="UP000242642"/>
    </source>
</evidence>
<dbReference type="CDD" id="cd00082">
    <property type="entry name" value="HisKA"/>
    <property type="match status" value="1"/>
</dbReference>
<comment type="subcellular location">
    <subcellularLocation>
        <location evidence="2">Membrane</location>
        <topology evidence="2">Multi-pass membrane protein</topology>
    </subcellularLocation>
</comment>
<name>A0A1I0EYK6_9GAMM</name>
<keyword evidence="9" id="KW-0067">ATP-binding</keyword>
<sequence length="476" mass="54474">MTAKPFSIKKRLILSILTVLIIFLTIAITMAYLFARHEIEEVYDAHLSQSAKMLESFMNNLSDDTITHQEHALYQAWFDAMVTARQPEKKAFTTGHPYEQNFIFQIYQNGKLIWQSNTSQLPIHHIPNFQGFADIIVNHTNWRVFQLPVTDNQLDDSNTNQSYILVAENSEIRNEITNEIALSSALPLMLLIPILLILIILLIDNNLQPLNTLRIAISQRHANKLDHIYLANPPTELTSLVSTLNQLLTELEHAREREKRFTLMAAHELKTPLTILRLNAQNAMTYQDQYERLDAFKNILEGIDRTDRLIQQLLTFAKLEQLKYIDKKEIDLASVIKNEIASLAPFAIKQNQEISFEGEPINFNADELLIPLLFRNLIDNAIRYSGFGSTITIKLFFDDSSITIIVSDTGETIPDEVKLRLFENFYRGHAENGQGAGLGMSIIKEIVTLHDGSISINNFEDEHGKLGNHFKVMFNR</sequence>
<dbReference type="Pfam" id="PF00512">
    <property type="entry name" value="HisKA"/>
    <property type="match status" value="1"/>
</dbReference>
<keyword evidence="16" id="KW-1185">Reference proteome</keyword>
<evidence type="ECO:0000256" key="10">
    <source>
        <dbReference type="ARBA" id="ARBA00022989"/>
    </source>
</evidence>
<dbReference type="InterPro" id="IPR036890">
    <property type="entry name" value="HATPase_C_sf"/>
</dbReference>
<dbReference type="Proteomes" id="UP000242642">
    <property type="component" value="Unassembled WGS sequence"/>
</dbReference>
<dbReference type="SMART" id="SM00387">
    <property type="entry name" value="HATPase_c"/>
    <property type="match status" value="1"/>
</dbReference>
<dbReference type="InterPro" id="IPR013727">
    <property type="entry name" value="2CSK_N"/>
</dbReference>
<dbReference type="InterPro" id="IPR050428">
    <property type="entry name" value="TCS_sensor_his_kinase"/>
</dbReference>
<comment type="catalytic activity">
    <reaction evidence="1">
        <text>ATP + protein L-histidine = ADP + protein N-phospho-L-histidine.</text>
        <dbReference type="EC" id="2.7.13.3"/>
    </reaction>
</comment>
<dbReference type="PRINTS" id="PR00344">
    <property type="entry name" value="BCTRLSENSOR"/>
</dbReference>
<dbReference type="PANTHER" id="PTHR45436">
    <property type="entry name" value="SENSOR HISTIDINE KINASE YKOH"/>
    <property type="match status" value="1"/>
</dbReference>
<organism evidence="15 16">
    <name type="scientific">Thorsellia anophelis DSM 18579</name>
    <dbReference type="NCBI Taxonomy" id="1123402"/>
    <lineage>
        <taxon>Bacteria</taxon>
        <taxon>Pseudomonadati</taxon>
        <taxon>Pseudomonadota</taxon>
        <taxon>Gammaproteobacteria</taxon>
        <taxon>Enterobacterales</taxon>
        <taxon>Thorselliaceae</taxon>
        <taxon>Thorsellia</taxon>
    </lineage>
</organism>
<keyword evidence="8 15" id="KW-0418">Kinase</keyword>
<evidence type="ECO:0000256" key="9">
    <source>
        <dbReference type="ARBA" id="ARBA00022840"/>
    </source>
</evidence>
<dbReference type="GO" id="GO:0000155">
    <property type="term" value="F:phosphorelay sensor kinase activity"/>
    <property type="evidence" value="ECO:0007669"/>
    <property type="project" value="InterPro"/>
</dbReference>
<evidence type="ECO:0000256" key="4">
    <source>
        <dbReference type="ARBA" id="ARBA00022553"/>
    </source>
</evidence>
<dbReference type="PANTHER" id="PTHR45436:SF14">
    <property type="entry name" value="SENSOR PROTEIN QSEC"/>
    <property type="match status" value="1"/>
</dbReference>
<gene>
    <name evidence="15" type="ORF">SAMN02583745_02562</name>
</gene>
<dbReference type="GO" id="GO:0005886">
    <property type="term" value="C:plasma membrane"/>
    <property type="evidence" value="ECO:0007669"/>
    <property type="project" value="TreeGrafter"/>
</dbReference>
<reference evidence="16" key="1">
    <citation type="submission" date="2016-10" db="EMBL/GenBank/DDBJ databases">
        <authorList>
            <person name="Varghese N."/>
            <person name="Submissions S."/>
        </authorList>
    </citation>
    <scope>NUCLEOTIDE SEQUENCE [LARGE SCALE GENOMIC DNA]</scope>
    <source>
        <strain evidence="16">DSM 18579</strain>
    </source>
</reference>
<dbReference type="SUPFAM" id="SSF47384">
    <property type="entry name" value="Homodimeric domain of signal transducing histidine kinase"/>
    <property type="match status" value="1"/>
</dbReference>
<keyword evidence="7" id="KW-0547">Nucleotide-binding</keyword>
<evidence type="ECO:0000256" key="12">
    <source>
        <dbReference type="ARBA" id="ARBA00023136"/>
    </source>
</evidence>
<evidence type="ECO:0000256" key="8">
    <source>
        <dbReference type="ARBA" id="ARBA00022777"/>
    </source>
</evidence>
<evidence type="ECO:0000259" key="14">
    <source>
        <dbReference type="PROSITE" id="PS50109"/>
    </source>
</evidence>
<evidence type="ECO:0000256" key="7">
    <source>
        <dbReference type="ARBA" id="ARBA00022741"/>
    </source>
</evidence>
<feature type="transmembrane region" description="Helical" evidence="13">
    <location>
        <begin position="12"/>
        <end position="35"/>
    </location>
</feature>
<dbReference type="SMART" id="SM00388">
    <property type="entry name" value="HisKA"/>
    <property type="match status" value="1"/>
</dbReference>
<dbReference type="PROSITE" id="PS50109">
    <property type="entry name" value="HIS_KIN"/>
    <property type="match status" value="1"/>
</dbReference>
<dbReference type="AlphaFoldDB" id="A0A1I0EYK6"/>
<dbReference type="InterPro" id="IPR003661">
    <property type="entry name" value="HisK_dim/P_dom"/>
</dbReference>
<dbReference type="EC" id="2.7.13.3" evidence="3"/>
<accession>A0A1I0EYK6</accession>
<dbReference type="OrthoDB" id="9809766at2"/>
<keyword evidence="4" id="KW-0597">Phosphoprotein</keyword>
<dbReference type="Gene3D" id="3.30.565.10">
    <property type="entry name" value="Histidine kinase-like ATPase, C-terminal domain"/>
    <property type="match status" value="1"/>
</dbReference>
<evidence type="ECO:0000256" key="13">
    <source>
        <dbReference type="SAM" id="Phobius"/>
    </source>
</evidence>
<dbReference type="InterPro" id="IPR003594">
    <property type="entry name" value="HATPase_dom"/>
</dbReference>
<proteinExistence type="predicted"/>
<protein>
    <recommendedName>
        <fullName evidence="3">histidine kinase</fullName>
        <ecNumber evidence="3">2.7.13.3</ecNumber>
    </recommendedName>
</protein>
<keyword evidence="6 13" id="KW-0812">Transmembrane</keyword>
<feature type="domain" description="Histidine kinase" evidence="14">
    <location>
        <begin position="264"/>
        <end position="476"/>
    </location>
</feature>
<keyword evidence="10 13" id="KW-1133">Transmembrane helix</keyword>
<dbReference type="STRING" id="1123402.SAMN02583745_02562"/>
<dbReference type="Pfam" id="PF02518">
    <property type="entry name" value="HATPase_c"/>
    <property type="match status" value="1"/>
</dbReference>
<evidence type="ECO:0000256" key="3">
    <source>
        <dbReference type="ARBA" id="ARBA00012438"/>
    </source>
</evidence>
<evidence type="ECO:0000256" key="1">
    <source>
        <dbReference type="ARBA" id="ARBA00000085"/>
    </source>
</evidence>
<dbReference type="InterPro" id="IPR005467">
    <property type="entry name" value="His_kinase_dom"/>
</dbReference>
<dbReference type="EMBL" id="FOHV01000033">
    <property type="protein sequence ID" value="SET50435.1"/>
    <property type="molecule type" value="Genomic_DNA"/>
</dbReference>
<dbReference type="Pfam" id="PF08521">
    <property type="entry name" value="2CSK_N"/>
    <property type="match status" value="1"/>
</dbReference>
<feature type="transmembrane region" description="Helical" evidence="13">
    <location>
        <begin position="180"/>
        <end position="203"/>
    </location>
</feature>
<evidence type="ECO:0000256" key="5">
    <source>
        <dbReference type="ARBA" id="ARBA00022679"/>
    </source>
</evidence>
<evidence type="ECO:0000256" key="11">
    <source>
        <dbReference type="ARBA" id="ARBA00023012"/>
    </source>
</evidence>
<dbReference type="InterPro" id="IPR036097">
    <property type="entry name" value="HisK_dim/P_sf"/>
</dbReference>
<dbReference type="RefSeq" id="WP_093321851.1">
    <property type="nucleotide sequence ID" value="NZ_FOHV01000033.1"/>
</dbReference>
<keyword evidence="11" id="KW-0902">Two-component regulatory system</keyword>
<dbReference type="InterPro" id="IPR004358">
    <property type="entry name" value="Sig_transdc_His_kin-like_C"/>
</dbReference>
<dbReference type="Gene3D" id="1.10.287.130">
    <property type="match status" value="1"/>
</dbReference>